<dbReference type="Proteomes" id="UP000504607">
    <property type="component" value="Chromosome 5"/>
</dbReference>
<sequence>MQNLYKAKLGYEHYKWISSSELLTIPLSLCYRWPDLPENRLWNLEANRRSYSYLYTSTCNPSTHLKSNHEMTKLSFQTLPFSLNQRTICPLRKAHYSSAKPKSTTPSTLSPVAATNLIKSLCAQGSPTLARRMFDEMPDRDVVAWTAMISGYASNGRHEDAWDTFRRMTANGVGPNAYTVSSILTACRGLGWRRGGAAVHAVAVRLGVDRGTYVENALLDVYASCGKGGGDGDGMGEAWKVFEGLAERTAVSWTTMIAGCTHRGDGCTGVLVFRRMVQEGGEVHPFTCSIAIRACASIGSLTLGRQLHVMVEKSGHGFNLPVANSLVDMYCRCMSLGEARRYFNEMPQRDLITWNAMIAGLERYNSQEALQLFLEIGSEDLQPNCFTFTTILSSCTNLAVLHCGQQVHGAIVRRGFSGNLQIANALVDMYAKCGSITDSRKIFTEINQKDLISWTSMMIGYGINGYGKEAMELFDEMINLGIQPDHVVFMVVISACSHAGLLDEGLRYFDMMHTEYNIPPNSEVYGCIIDLLGRAGRLVEAYELIKEMPFEADESIWGALLGASRMHNNVDLGRLAAWKIMDLKPKEAKTYVLLSNIYAAGSEWGEFAETRRLLRGMGSKEAGMSWIEVRNKVCSFVAGDRSNPYVDLVYEILEMLVQHMTEVECDYNSDGLLHDLEELT</sequence>
<dbReference type="InterPro" id="IPR002885">
    <property type="entry name" value="PPR_rpt"/>
</dbReference>
<dbReference type="Pfam" id="PF20431">
    <property type="entry name" value="E_motif"/>
    <property type="match status" value="1"/>
</dbReference>
<dbReference type="Pfam" id="PF13041">
    <property type="entry name" value="PPR_2"/>
    <property type="match status" value="2"/>
</dbReference>
<dbReference type="FunCoup" id="A0A6I9R884">
    <property type="interactions" value="797"/>
</dbReference>
<dbReference type="RefSeq" id="XP_010921401.2">
    <property type="nucleotide sequence ID" value="XM_010923099.3"/>
</dbReference>
<dbReference type="AlphaFoldDB" id="A0A6I9R884"/>
<feature type="repeat" description="PPR" evidence="2">
    <location>
        <begin position="141"/>
        <end position="175"/>
    </location>
</feature>
<reference evidence="4" key="1">
    <citation type="submission" date="2025-08" db="UniProtKB">
        <authorList>
            <consortium name="RefSeq"/>
        </authorList>
    </citation>
    <scope>IDENTIFICATION</scope>
</reference>
<keyword evidence="1" id="KW-0677">Repeat</keyword>
<dbReference type="PANTHER" id="PTHR47926:SF448">
    <property type="entry name" value="PENTACOTRIPEPTIDE-REPEAT REGION OF PRORP DOMAIN-CONTAINING PROTEIN"/>
    <property type="match status" value="1"/>
</dbReference>
<dbReference type="FunFam" id="1.25.40.10:FF:000396">
    <property type="entry name" value="Pentatricopeptide repeat-containing protein At2g36730"/>
    <property type="match status" value="1"/>
</dbReference>
<dbReference type="Pfam" id="PF01535">
    <property type="entry name" value="PPR"/>
    <property type="match status" value="2"/>
</dbReference>
<dbReference type="PROSITE" id="PS51375">
    <property type="entry name" value="PPR"/>
    <property type="match status" value="4"/>
</dbReference>
<dbReference type="KEGG" id="egu:105044976"/>
<accession>A0A6I9R884</accession>
<name>A0A6I9R884_ELAGV</name>
<evidence type="ECO:0000256" key="1">
    <source>
        <dbReference type="ARBA" id="ARBA00022737"/>
    </source>
</evidence>
<dbReference type="Gene3D" id="1.25.40.10">
    <property type="entry name" value="Tetratricopeptide repeat domain"/>
    <property type="match status" value="4"/>
</dbReference>
<dbReference type="NCBIfam" id="TIGR00756">
    <property type="entry name" value="PPR"/>
    <property type="match status" value="5"/>
</dbReference>
<organism evidence="3 4">
    <name type="scientific">Elaeis guineensis var. tenera</name>
    <name type="common">Oil palm</name>
    <dbReference type="NCBI Taxonomy" id="51953"/>
    <lineage>
        <taxon>Eukaryota</taxon>
        <taxon>Viridiplantae</taxon>
        <taxon>Streptophyta</taxon>
        <taxon>Embryophyta</taxon>
        <taxon>Tracheophyta</taxon>
        <taxon>Spermatophyta</taxon>
        <taxon>Magnoliopsida</taxon>
        <taxon>Liliopsida</taxon>
        <taxon>Arecaceae</taxon>
        <taxon>Arecoideae</taxon>
        <taxon>Cocoseae</taxon>
        <taxon>Elaeidinae</taxon>
        <taxon>Elaeis</taxon>
    </lineage>
</organism>
<dbReference type="Pfam" id="PF12854">
    <property type="entry name" value="PPR_1"/>
    <property type="match status" value="1"/>
</dbReference>
<dbReference type="InterPro" id="IPR046848">
    <property type="entry name" value="E_motif"/>
</dbReference>
<feature type="repeat" description="PPR" evidence="2">
    <location>
        <begin position="485"/>
        <end position="519"/>
    </location>
</feature>
<gene>
    <name evidence="4" type="primary">LOC105044976</name>
</gene>
<evidence type="ECO:0000256" key="2">
    <source>
        <dbReference type="PROSITE-ProRule" id="PRU00708"/>
    </source>
</evidence>
<dbReference type="GO" id="GO:0009451">
    <property type="term" value="P:RNA modification"/>
    <property type="evidence" value="ECO:0007669"/>
    <property type="project" value="InterPro"/>
</dbReference>
<evidence type="ECO:0000313" key="3">
    <source>
        <dbReference type="Proteomes" id="UP000504607"/>
    </source>
</evidence>
<dbReference type="InterPro" id="IPR046960">
    <property type="entry name" value="PPR_At4g14850-like_plant"/>
</dbReference>
<dbReference type="PANTHER" id="PTHR47926">
    <property type="entry name" value="PENTATRICOPEPTIDE REPEAT-CONTAINING PROTEIN"/>
    <property type="match status" value="1"/>
</dbReference>
<keyword evidence="3" id="KW-1185">Reference proteome</keyword>
<protein>
    <submittedName>
        <fullName evidence="4">LOW QUALITY PROTEIN: putative pentatricopeptide repeat-containing protein At1g56570</fullName>
    </submittedName>
</protein>
<feature type="repeat" description="PPR" evidence="2">
    <location>
        <begin position="319"/>
        <end position="353"/>
    </location>
</feature>
<dbReference type="InterPro" id="IPR011990">
    <property type="entry name" value="TPR-like_helical_dom_sf"/>
</dbReference>
<dbReference type="OrthoDB" id="609013at2759"/>
<proteinExistence type="predicted"/>
<dbReference type="GO" id="GO:0003723">
    <property type="term" value="F:RNA binding"/>
    <property type="evidence" value="ECO:0007669"/>
    <property type="project" value="InterPro"/>
</dbReference>
<dbReference type="InParanoid" id="A0A6I9R884"/>
<dbReference type="FunFam" id="1.25.40.10:FF:000090">
    <property type="entry name" value="Pentatricopeptide repeat-containing protein, chloroplastic"/>
    <property type="match status" value="1"/>
</dbReference>
<feature type="repeat" description="PPR" evidence="2">
    <location>
        <begin position="450"/>
        <end position="484"/>
    </location>
</feature>
<evidence type="ECO:0000313" key="4">
    <source>
        <dbReference type="RefSeq" id="XP_010921401.2"/>
    </source>
</evidence>